<feature type="compositionally biased region" description="Low complexity" evidence="1">
    <location>
        <begin position="403"/>
        <end position="417"/>
    </location>
</feature>
<feature type="compositionally biased region" description="Basic and acidic residues" evidence="1">
    <location>
        <begin position="218"/>
        <end position="231"/>
    </location>
</feature>
<feature type="region of interest" description="Disordered" evidence="1">
    <location>
        <begin position="94"/>
        <end position="685"/>
    </location>
</feature>
<feature type="compositionally biased region" description="Gly residues" evidence="1">
    <location>
        <begin position="418"/>
        <end position="428"/>
    </location>
</feature>
<feature type="region of interest" description="Disordered" evidence="1">
    <location>
        <begin position="1"/>
        <end position="65"/>
    </location>
</feature>
<sequence>MGNGASSGGAGPAHAGPPRGGPQSTAERLMQQQGLGVKTGASELTPRGSVASIEDGASPKQGKHVMIAVADPRTVMYKGTRGGLVDKLKHLAAAGTASKQGSPAHSPAGSRVGSRAPSRGNSEKSLGVHSHAGSHMSMGQRIAQARRDEYDVDSDDEDLDGFIYEDESTSEDEREDYVNAFSRKKKLPKANDYSEYEGAGVRALTAGRKQAPKSAAMKRQEPKQRAVPRSDSEEEDEDEEGEEEEEDYDPEEDKIRLLRQKKRAEERAKTAMRAAQAAAAMSHAATGGKRLDDGPSTSGRGGIAPKPPTEPPVRGSSGNIRRGQAGAAGGSGGGAPPGAGRGAPPPPPVAYGASAASQYWQEKRDKDARLDGPGGDQPEMSRLEQLMAMQKKKAEREERQKAAEAAAAARARAKSAVKGGGGGGGVRWGGVEDGDDEDEEPEAVSPKRKVQVSIAAGGDTDGSGSGGGAVRRHEPEPARPPPQQPSPQPPMMQERLSLNGPSGAASGPSRSQPAPPMMQSSQQQQRRESQPGGRRDDDDNELMRLEPPQPRPSQAGRDGNLPSPSPPPGQAPSAFGRRIAGGSGSGADPYSAAGGSGYSSGGNASPMQQQQQAPPPHAAPKKKATSGVTDFDVDDLLSSFEPPGAGGGAAKQGSPQQWAGSRPPEPPPNPQEYVTGVLHGPPEPRRSIRMMSDFVTVPRNGSTTAVPACGAGHDEDEDVVDLATRMLSLPVAAPRPSGGPAVAPVHSAPPPGAAQSTPPASIASRFSRMGVSATAAYSSDGGLSSSVGSVPTWGGPGNLGGGGAATARAGGALAPTYGASPGTSPLRMARPTRHPSSDGGAPPYGGAPPMLGSGPAALGGGVAARLGSPRGSMNGGGDGGSGGVLPVIRPHSPARLSNAGVRGSESGGGSTNVSGSSILNSVASDPIFGRGSMSGIGAAGAAGLSRFGAATHSSLQQEAVRSSMPNLPAERGTGYDSDGALAKPRGSWNGAGGPPGAAGGSGNGMRVSGMGGSQVPAAGGMGMATGGPRTRFAAMNAVGA</sequence>
<reference evidence="2 3" key="1">
    <citation type="journal article" date="2007" name="Science">
        <title>The Chlamydomonas genome reveals the evolution of key animal and plant functions.</title>
        <authorList>
            <person name="Merchant S.S."/>
            <person name="Prochnik S.E."/>
            <person name="Vallon O."/>
            <person name="Harris E.H."/>
            <person name="Karpowicz S.J."/>
            <person name="Witman G.B."/>
            <person name="Terry A."/>
            <person name="Salamov A."/>
            <person name="Fritz-Laylin L.K."/>
            <person name="Marechal-Drouard L."/>
            <person name="Marshall W.F."/>
            <person name="Qu L.H."/>
            <person name="Nelson D.R."/>
            <person name="Sanderfoot A.A."/>
            <person name="Spalding M.H."/>
            <person name="Kapitonov V.V."/>
            <person name="Ren Q."/>
            <person name="Ferris P."/>
            <person name="Lindquist E."/>
            <person name="Shapiro H."/>
            <person name="Lucas S.M."/>
            <person name="Grimwood J."/>
            <person name="Schmutz J."/>
            <person name="Cardol P."/>
            <person name="Cerutti H."/>
            <person name="Chanfreau G."/>
            <person name="Chen C.L."/>
            <person name="Cognat V."/>
            <person name="Croft M.T."/>
            <person name="Dent R."/>
            <person name="Dutcher S."/>
            <person name="Fernandez E."/>
            <person name="Fukuzawa H."/>
            <person name="Gonzalez-Ballester D."/>
            <person name="Gonzalez-Halphen D."/>
            <person name="Hallmann A."/>
            <person name="Hanikenne M."/>
            <person name="Hippler M."/>
            <person name="Inwood W."/>
            <person name="Jabbari K."/>
            <person name="Kalanon M."/>
            <person name="Kuras R."/>
            <person name="Lefebvre P.A."/>
            <person name="Lemaire S.D."/>
            <person name="Lobanov A.V."/>
            <person name="Lohr M."/>
            <person name="Manuell A."/>
            <person name="Meier I."/>
            <person name="Mets L."/>
            <person name="Mittag M."/>
            <person name="Mittelmeier T."/>
            <person name="Moroney J.V."/>
            <person name="Moseley J."/>
            <person name="Napoli C."/>
            <person name="Nedelcu A.M."/>
            <person name="Niyogi K."/>
            <person name="Novoselov S.V."/>
            <person name="Paulsen I.T."/>
            <person name="Pazour G."/>
            <person name="Purton S."/>
            <person name="Ral J.P."/>
            <person name="Riano-Pachon D.M."/>
            <person name="Riekhof W."/>
            <person name="Rymarquis L."/>
            <person name="Schroda M."/>
            <person name="Stern D."/>
            <person name="Umen J."/>
            <person name="Willows R."/>
            <person name="Wilson N."/>
            <person name="Zimmer S.L."/>
            <person name="Allmer J."/>
            <person name="Balk J."/>
            <person name="Bisova K."/>
            <person name="Chen C.J."/>
            <person name="Elias M."/>
            <person name="Gendler K."/>
            <person name="Hauser C."/>
            <person name="Lamb M.R."/>
            <person name="Ledford H."/>
            <person name="Long J.C."/>
            <person name="Minagawa J."/>
            <person name="Page M.D."/>
            <person name="Pan J."/>
            <person name="Pootakham W."/>
            <person name="Roje S."/>
            <person name="Rose A."/>
            <person name="Stahlberg E."/>
            <person name="Terauchi A.M."/>
            <person name="Yang P."/>
            <person name="Ball S."/>
            <person name="Bowler C."/>
            <person name="Dieckmann C.L."/>
            <person name="Gladyshev V.N."/>
            <person name="Green P."/>
            <person name="Jorgensen R."/>
            <person name="Mayfield S."/>
            <person name="Mueller-Roeber B."/>
            <person name="Rajamani S."/>
            <person name="Sayre R.T."/>
            <person name="Brokstein P."/>
            <person name="Dubchak I."/>
            <person name="Goodstein D."/>
            <person name="Hornick L."/>
            <person name="Huang Y.W."/>
            <person name="Jhaveri J."/>
            <person name="Luo Y."/>
            <person name="Martinez D."/>
            <person name="Ngau W.C."/>
            <person name="Otillar B."/>
            <person name="Poliakov A."/>
            <person name="Porter A."/>
            <person name="Szajkowski L."/>
            <person name="Werner G."/>
            <person name="Zhou K."/>
            <person name="Grigoriev I.V."/>
            <person name="Rokhsar D.S."/>
            <person name="Grossman A.R."/>
        </authorList>
    </citation>
    <scope>NUCLEOTIDE SEQUENCE [LARGE SCALE GENOMIC DNA]</scope>
    <source>
        <strain evidence="3">CC-503</strain>
    </source>
</reference>
<feature type="compositionally biased region" description="Gly residues" evidence="1">
    <location>
        <begin position="326"/>
        <end position="341"/>
    </location>
</feature>
<feature type="compositionally biased region" description="Basic and acidic residues" evidence="1">
    <location>
        <begin position="392"/>
        <end position="402"/>
    </location>
</feature>
<feature type="compositionally biased region" description="Low complexity" evidence="1">
    <location>
        <begin position="271"/>
        <end position="288"/>
    </location>
</feature>
<gene>
    <name evidence="2" type="ORF">CHLRE_07g313900v5</name>
</gene>
<organism evidence="2 3">
    <name type="scientific">Chlamydomonas reinhardtii</name>
    <name type="common">Chlamydomonas smithii</name>
    <dbReference type="NCBI Taxonomy" id="3055"/>
    <lineage>
        <taxon>Eukaryota</taxon>
        <taxon>Viridiplantae</taxon>
        <taxon>Chlorophyta</taxon>
        <taxon>core chlorophytes</taxon>
        <taxon>Chlorophyceae</taxon>
        <taxon>CS clade</taxon>
        <taxon>Chlamydomonadales</taxon>
        <taxon>Chlamydomonadaceae</taxon>
        <taxon>Chlamydomonas</taxon>
    </lineage>
</organism>
<feature type="compositionally biased region" description="Acidic residues" evidence="1">
    <location>
        <begin position="232"/>
        <end position="252"/>
    </location>
</feature>
<dbReference type="Proteomes" id="UP000006906">
    <property type="component" value="Chromosome 7"/>
</dbReference>
<feature type="compositionally biased region" description="Gly residues" evidence="1">
    <location>
        <begin position="459"/>
        <end position="469"/>
    </location>
</feature>
<dbReference type="InParanoid" id="A0A2K3DII5"/>
<dbReference type="AlphaFoldDB" id="A0A2K3DII5"/>
<feature type="compositionally biased region" description="Pro residues" evidence="1">
    <location>
        <begin position="478"/>
        <end position="490"/>
    </location>
</feature>
<feature type="compositionally biased region" description="Low complexity" evidence="1">
    <location>
        <begin position="601"/>
        <end position="612"/>
    </location>
</feature>
<feature type="compositionally biased region" description="Low complexity" evidence="1">
    <location>
        <begin position="491"/>
        <end position="524"/>
    </location>
</feature>
<feature type="region of interest" description="Disordered" evidence="1">
    <location>
        <begin position="735"/>
        <end position="761"/>
    </location>
</feature>
<dbReference type="KEGG" id="cre:CHLRE_07g313900v5"/>
<dbReference type="GeneID" id="66053948"/>
<feature type="compositionally biased region" description="Acidic residues" evidence="1">
    <location>
        <begin position="432"/>
        <end position="442"/>
    </location>
</feature>
<name>A0A2K3DII5_CHLRE</name>
<feature type="region of interest" description="Disordered" evidence="1">
    <location>
        <begin position="985"/>
        <end position="1013"/>
    </location>
</feature>
<dbReference type="EMBL" id="CM008968">
    <property type="protein sequence ID" value="PNW80353.1"/>
    <property type="molecule type" value="Genomic_DNA"/>
</dbReference>
<dbReference type="RefSeq" id="XP_042922416.1">
    <property type="nucleotide sequence ID" value="XM_043063848.1"/>
</dbReference>
<feature type="compositionally biased region" description="Gly residues" evidence="1">
    <location>
        <begin position="989"/>
        <end position="1003"/>
    </location>
</feature>
<feature type="region of interest" description="Disordered" evidence="1">
    <location>
        <begin position="815"/>
        <end position="848"/>
    </location>
</feature>
<proteinExistence type="predicted"/>
<evidence type="ECO:0000313" key="3">
    <source>
        <dbReference type="Proteomes" id="UP000006906"/>
    </source>
</evidence>
<evidence type="ECO:0000313" key="2">
    <source>
        <dbReference type="EMBL" id="PNW80353.1"/>
    </source>
</evidence>
<feature type="compositionally biased region" description="Basic and acidic residues" evidence="1">
    <location>
        <begin position="525"/>
        <end position="544"/>
    </location>
</feature>
<dbReference type="Gramene" id="PNW80353">
    <property type="protein sequence ID" value="PNW80353"/>
    <property type="gene ID" value="CHLRE_07g313900v5"/>
</dbReference>
<accession>A0A2K3DII5</accession>
<dbReference type="ExpressionAtlas" id="A0A2K3DII5">
    <property type="expression patterns" value="baseline"/>
</dbReference>
<feature type="compositionally biased region" description="Polar residues" evidence="1">
    <location>
        <begin position="23"/>
        <end position="34"/>
    </location>
</feature>
<feature type="region of interest" description="Disordered" evidence="1">
    <location>
        <begin position="888"/>
        <end position="913"/>
    </location>
</feature>
<evidence type="ECO:0000256" key="1">
    <source>
        <dbReference type="SAM" id="MobiDB-lite"/>
    </source>
</evidence>
<feature type="compositionally biased region" description="Basic and acidic residues" evidence="1">
    <location>
        <begin position="361"/>
        <end position="370"/>
    </location>
</feature>
<dbReference type="OrthoDB" id="545876at2759"/>
<keyword evidence="3" id="KW-1185">Reference proteome</keyword>
<feature type="compositionally biased region" description="Acidic residues" evidence="1">
    <location>
        <begin position="150"/>
        <end position="175"/>
    </location>
</feature>
<protein>
    <submittedName>
        <fullName evidence="2">Uncharacterized protein</fullName>
    </submittedName>
</protein>
<feature type="compositionally biased region" description="Gly residues" evidence="1">
    <location>
        <begin position="1"/>
        <end position="11"/>
    </location>
</feature>